<dbReference type="SUPFAM" id="SSF81296">
    <property type="entry name" value="E set domains"/>
    <property type="match status" value="1"/>
</dbReference>
<dbReference type="VEuPathDB" id="VectorBase:LOC119175108"/>
<evidence type="ECO:0000313" key="2">
    <source>
        <dbReference type="Proteomes" id="UP000821866"/>
    </source>
</evidence>
<dbReference type="Gene3D" id="2.60.40.150">
    <property type="entry name" value="C2 domain"/>
    <property type="match status" value="1"/>
</dbReference>
<dbReference type="EMBL" id="JABSTU010000009">
    <property type="protein sequence ID" value="KAH8021382.1"/>
    <property type="molecule type" value="Genomic_DNA"/>
</dbReference>
<organism evidence="1 2">
    <name type="scientific">Rhipicephalus microplus</name>
    <name type="common">Cattle tick</name>
    <name type="synonym">Boophilus microplus</name>
    <dbReference type="NCBI Taxonomy" id="6941"/>
    <lineage>
        <taxon>Eukaryota</taxon>
        <taxon>Metazoa</taxon>
        <taxon>Ecdysozoa</taxon>
        <taxon>Arthropoda</taxon>
        <taxon>Chelicerata</taxon>
        <taxon>Arachnida</taxon>
        <taxon>Acari</taxon>
        <taxon>Parasitiformes</taxon>
        <taxon>Ixodida</taxon>
        <taxon>Ixodoidea</taxon>
        <taxon>Ixodidae</taxon>
        <taxon>Rhipicephalinae</taxon>
        <taxon>Rhipicephalus</taxon>
        <taxon>Boophilus</taxon>
    </lineage>
</organism>
<accession>A0A9J6DHG2</accession>
<comment type="caution">
    <text evidence="1">The sequence shown here is derived from an EMBL/GenBank/DDBJ whole genome shotgun (WGS) entry which is preliminary data.</text>
</comment>
<reference evidence="1" key="2">
    <citation type="submission" date="2021-09" db="EMBL/GenBank/DDBJ databases">
        <authorList>
            <person name="Jia N."/>
            <person name="Wang J."/>
            <person name="Shi W."/>
            <person name="Du L."/>
            <person name="Sun Y."/>
            <person name="Zhan W."/>
            <person name="Jiang J."/>
            <person name="Wang Q."/>
            <person name="Zhang B."/>
            <person name="Ji P."/>
            <person name="Sakyi L.B."/>
            <person name="Cui X."/>
            <person name="Yuan T."/>
            <person name="Jiang B."/>
            <person name="Yang W."/>
            <person name="Lam T.T.-Y."/>
            <person name="Chang Q."/>
            <person name="Ding S."/>
            <person name="Wang X."/>
            <person name="Zhu J."/>
            <person name="Ruan X."/>
            <person name="Zhao L."/>
            <person name="Wei J."/>
            <person name="Que T."/>
            <person name="Du C."/>
            <person name="Cheng J."/>
            <person name="Dai P."/>
            <person name="Han X."/>
            <person name="Huang E."/>
            <person name="Gao Y."/>
            <person name="Liu J."/>
            <person name="Shao H."/>
            <person name="Ye R."/>
            <person name="Li L."/>
            <person name="Wei W."/>
            <person name="Wang X."/>
            <person name="Wang C."/>
            <person name="Huo Q."/>
            <person name="Li W."/>
            <person name="Guo W."/>
            <person name="Chen H."/>
            <person name="Chen S."/>
            <person name="Zhou L."/>
            <person name="Zhou L."/>
            <person name="Ni X."/>
            <person name="Tian J."/>
            <person name="Zhou Y."/>
            <person name="Sheng Y."/>
            <person name="Liu T."/>
            <person name="Pan Y."/>
            <person name="Xia L."/>
            <person name="Li J."/>
            <person name="Zhao F."/>
            <person name="Cao W."/>
        </authorList>
    </citation>
    <scope>NUCLEOTIDE SEQUENCE</scope>
    <source>
        <strain evidence="1">Rmic-2018</strain>
        <tissue evidence="1">Larvae</tissue>
    </source>
</reference>
<dbReference type="InterPro" id="IPR035892">
    <property type="entry name" value="C2_domain_sf"/>
</dbReference>
<protein>
    <submittedName>
        <fullName evidence="1">Uncharacterized protein</fullName>
    </submittedName>
</protein>
<keyword evidence="2" id="KW-1185">Reference proteome</keyword>
<dbReference type="AlphaFoldDB" id="A0A9J6DHG2"/>
<gene>
    <name evidence="1" type="ORF">HPB51_015562</name>
</gene>
<dbReference type="Proteomes" id="UP000821866">
    <property type="component" value="Chromosome 7"/>
</dbReference>
<name>A0A9J6DHG2_RHIMP</name>
<proteinExistence type="predicted"/>
<sequence>MVRDALLKLPSQSVRISIQGLSSSTSKEWMQVKLQPLQGPVMDSHWLPVSAGSEYMLLVQVSHRDQRHSDGRAGSSVQALAPHYPKPKDESWFLVLGDRERKELVALKRTGSMRASCRHHVCCF</sequence>
<dbReference type="InterPro" id="IPR014756">
    <property type="entry name" value="Ig_E-set"/>
</dbReference>
<reference evidence="1" key="1">
    <citation type="journal article" date="2020" name="Cell">
        <title>Large-Scale Comparative Analyses of Tick Genomes Elucidate Their Genetic Diversity and Vector Capacities.</title>
        <authorList>
            <consortium name="Tick Genome and Microbiome Consortium (TIGMIC)"/>
            <person name="Jia N."/>
            <person name="Wang J."/>
            <person name="Shi W."/>
            <person name="Du L."/>
            <person name="Sun Y."/>
            <person name="Zhan W."/>
            <person name="Jiang J.F."/>
            <person name="Wang Q."/>
            <person name="Zhang B."/>
            <person name="Ji P."/>
            <person name="Bell-Sakyi L."/>
            <person name="Cui X.M."/>
            <person name="Yuan T.T."/>
            <person name="Jiang B.G."/>
            <person name="Yang W.F."/>
            <person name="Lam T.T."/>
            <person name="Chang Q.C."/>
            <person name="Ding S.J."/>
            <person name="Wang X.J."/>
            <person name="Zhu J.G."/>
            <person name="Ruan X.D."/>
            <person name="Zhao L."/>
            <person name="Wei J.T."/>
            <person name="Ye R.Z."/>
            <person name="Que T.C."/>
            <person name="Du C.H."/>
            <person name="Zhou Y.H."/>
            <person name="Cheng J.X."/>
            <person name="Dai P.F."/>
            <person name="Guo W.B."/>
            <person name="Han X.H."/>
            <person name="Huang E.J."/>
            <person name="Li L.F."/>
            <person name="Wei W."/>
            <person name="Gao Y.C."/>
            <person name="Liu J.Z."/>
            <person name="Shao H.Z."/>
            <person name="Wang X."/>
            <person name="Wang C.C."/>
            <person name="Yang T.C."/>
            <person name="Huo Q.B."/>
            <person name="Li W."/>
            <person name="Chen H.Y."/>
            <person name="Chen S.E."/>
            <person name="Zhou L.G."/>
            <person name="Ni X.B."/>
            <person name="Tian J.H."/>
            <person name="Sheng Y."/>
            <person name="Liu T."/>
            <person name="Pan Y.S."/>
            <person name="Xia L.Y."/>
            <person name="Li J."/>
            <person name="Zhao F."/>
            <person name="Cao W.C."/>
        </authorList>
    </citation>
    <scope>NUCLEOTIDE SEQUENCE</scope>
    <source>
        <strain evidence="1">Rmic-2018</strain>
    </source>
</reference>
<evidence type="ECO:0000313" key="1">
    <source>
        <dbReference type="EMBL" id="KAH8021382.1"/>
    </source>
</evidence>